<organism evidence="2 8">
    <name type="scientific">Mycobacterium tuberculosis</name>
    <dbReference type="NCBI Taxonomy" id="1773"/>
    <lineage>
        <taxon>Bacteria</taxon>
        <taxon>Bacillati</taxon>
        <taxon>Actinomycetota</taxon>
        <taxon>Actinomycetes</taxon>
        <taxon>Mycobacteriales</taxon>
        <taxon>Mycobacteriaceae</taxon>
        <taxon>Mycobacterium</taxon>
        <taxon>Mycobacterium tuberculosis complex</taxon>
    </lineage>
</organism>
<feature type="region of interest" description="Disordered" evidence="1">
    <location>
        <begin position="74"/>
        <end position="101"/>
    </location>
</feature>
<evidence type="ECO:0000313" key="7">
    <source>
        <dbReference type="Proteomes" id="UP000046680"/>
    </source>
</evidence>
<dbReference type="EMBL" id="CFOH01001050">
    <property type="protein sequence ID" value="CFE77637.1"/>
    <property type="molecule type" value="Genomic_DNA"/>
</dbReference>
<evidence type="ECO:0000313" key="8">
    <source>
        <dbReference type="Proteomes" id="UP000046947"/>
    </source>
</evidence>
<evidence type="ECO:0000313" key="6">
    <source>
        <dbReference type="Proteomes" id="UP000044938"/>
    </source>
</evidence>
<accession>A0A654TTB7</accession>
<name>A0A654TTB7_MYCTX</name>
<dbReference type="Proteomes" id="UP000046947">
    <property type="component" value="Unassembled WGS sequence"/>
</dbReference>
<dbReference type="Proteomes" id="UP000044938">
    <property type="component" value="Unassembled WGS sequence"/>
</dbReference>
<dbReference type="AlphaFoldDB" id="A0A654TTB7"/>
<dbReference type="EMBL" id="CNFT01000935">
    <property type="protein sequence ID" value="CKS58835.1"/>
    <property type="molecule type" value="Genomic_DNA"/>
</dbReference>
<proteinExistence type="predicted"/>
<dbReference type="EMBL" id="CSAJ01000515">
    <property type="protein sequence ID" value="COW79949.1"/>
    <property type="molecule type" value="Genomic_DNA"/>
</dbReference>
<reference evidence="6 7" key="1">
    <citation type="submission" date="2015-03" db="EMBL/GenBank/DDBJ databases">
        <authorList>
            <consortium name="Pathogen Informatics"/>
        </authorList>
    </citation>
    <scope>NUCLEOTIDE SEQUENCE [LARGE SCALE GENOMIC DNA]</scope>
    <source>
        <strain evidence="4 9">Bir 185</strain>
        <strain evidence="3 7">C09601061</strain>
        <strain evidence="2 8">H09601792</strain>
        <strain evidence="5 6">M09401471</strain>
    </source>
</reference>
<evidence type="ECO:0000313" key="2">
    <source>
        <dbReference type="EMBL" id="CFE77637.1"/>
    </source>
</evidence>
<dbReference type="Proteomes" id="UP000050164">
    <property type="component" value="Unassembled WGS sequence"/>
</dbReference>
<evidence type="ECO:0000313" key="4">
    <source>
        <dbReference type="EMBL" id="CKS58835.1"/>
    </source>
</evidence>
<evidence type="ECO:0000313" key="5">
    <source>
        <dbReference type="EMBL" id="COW79949.1"/>
    </source>
</evidence>
<dbReference type="EMBL" id="CGCX01001944">
    <property type="protein sequence ID" value="CFS03885.1"/>
    <property type="molecule type" value="Genomic_DNA"/>
</dbReference>
<sequence length="101" mass="10082">MCAFDCPNSTADSTITLSTAPAAAARTASMSERTASMSPHSAAPMSMTMSISLAPDARAAAASCALTEDTCLPDGKPVTAATRTPPAWTATGTIDGDTQTA</sequence>
<evidence type="ECO:0000256" key="1">
    <source>
        <dbReference type="SAM" id="MobiDB-lite"/>
    </source>
</evidence>
<feature type="compositionally biased region" description="Low complexity" evidence="1">
    <location>
        <begin position="77"/>
        <end position="93"/>
    </location>
</feature>
<evidence type="ECO:0000313" key="9">
    <source>
        <dbReference type="Proteomes" id="UP000050164"/>
    </source>
</evidence>
<evidence type="ECO:0000313" key="3">
    <source>
        <dbReference type="EMBL" id="CFS03885.1"/>
    </source>
</evidence>
<dbReference type="Proteomes" id="UP000046680">
    <property type="component" value="Unassembled WGS sequence"/>
</dbReference>
<gene>
    <name evidence="3" type="ORF">ERS007657_03711</name>
    <name evidence="2" type="ORF">ERS007688_04055</name>
    <name evidence="5" type="ORF">ERS007720_03308</name>
    <name evidence="4" type="ORF">ERS027659_03306</name>
</gene>
<protein>
    <submittedName>
        <fullName evidence="2">Uncharacterized protein</fullName>
    </submittedName>
</protein>